<dbReference type="AlphaFoldDB" id="A0A845B3T5"/>
<gene>
    <name evidence="1" type="ORF">GRI65_12735</name>
</gene>
<comment type="caution">
    <text evidence="1">The sequence shown here is derived from an EMBL/GenBank/DDBJ whole genome shotgun (WGS) entry which is preliminary data.</text>
</comment>
<dbReference type="Proteomes" id="UP000431922">
    <property type="component" value="Unassembled WGS sequence"/>
</dbReference>
<sequence>MFAVFRCSYCHKGKHNRLAGHFAQQIIDWLEPLTKPTLIRPGRSPKPVVGSHRNLWQQKANYYGARGPLGIGMDYNQIDTYWRNGRTFPFDNLTSAYFS</sequence>
<dbReference type="RefSeq" id="WP_160756928.1">
    <property type="nucleotide sequence ID" value="NZ_WTYL01000003.1"/>
</dbReference>
<protein>
    <submittedName>
        <fullName evidence="1">Uncharacterized protein</fullName>
    </submittedName>
</protein>
<keyword evidence="2" id="KW-1185">Reference proteome</keyword>
<evidence type="ECO:0000313" key="1">
    <source>
        <dbReference type="EMBL" id="MXP45315.1"/>
    </source>
</evidence>
<reference evidence="1 2" key="1">
    <citation type="submission" date="2019-12" db="EMBL/GenBank/DDBJ databases">
        <title>Genomic-based taxomic classification of the family Erythrobacteraceae.</title>
        <authorList>
            <person name="Xu L."/>
        </authorList>
    </citation>
    <scope>NUCLEOTIDE SEQUENCE [LARGE SCALE GENOMIC DNA]</scope>
    <source>
        <strain evidence="1 2">KCTC 42453</strain>
    </source>
</reference>
<evidence type="ECO:0000313" key="2">
    <source>
        <dbReference type="Proteomes" id="UP000431922"/>
    </source>
</evidence>
<accession>A0A845B3T5</accession>
<organism evidence="1 2">
    <name type="scientific">Allopontixanthobacter sediminis</name>
    <dbReference type="NCBI Taxonomy" id="1689985"/>
    <lineage>
        <taxon>Bacteria</taxon>
        <taxon>Pseudomonadati</taxon>
        <taxon>Pseudomonadota</taxon>
        <taxon>Alphaproteobacteria</taxon>
        <taxon>Sphingomonadales</taxon>
        <taxon>Erythrobacteraceae</taxon>
        <taxon>Allopontixanthobacter</taxon>
    </lineage>
</organism>
<proteinExistence type="predicted"/>
<dbReference type="EMBL" id="WTYL01000003">
    <property type="protein sequence ID" value="MXP45315.1"/>
    <property type="molecule type" value="Genomic_DNA"/>
</dbReference>
<name>A0A845B3T5_9SPHN</name>